<gene>
    <name evidence="1" type="ORF">OSC06_16560</name>
</gene>
<organism evidence="1 2">
    <name type="scientific">Morganella morganii</name>
    <name type="common">Proteus morganii</name>
    <dbReference type="NCBI Taxonomy" id="582"/>
    <lineage>
        <taxon>Bacteria</taxon>
        <taxon>Pseudomonadati</taxon>
        <taxon>Pseudomonadota</taxon>
        <taxon>Gammaproteobacteria</taxon>
        <taxon>Enterobacterales</taxon>
        <taxon>Morganellaceae</taxon>
        <taxon>Morganella</taxon>
    </lineage>
</organism>
<comment type="caution">
    <text evidence="1">The sequence shown here is derived from an EMBL/GenBank/DDBJ whole genome shotgun (WGS) entry which is preliminary data.</text>
</comment>
<accession>A0AAE4FFX8</accession>
<reference evidence="1" key="1">
    <citation type="submission" date="2023-02" db="EMBL/GenBank/DDBJ databases">
        <title>Detection, antimicrobial susceptibility and genomic characterization of NDM-producing species of Morganellaceae, Yersiniaceae, and Enterobacteriaceae other than Klebsiella.</title>
        <authorList>
            <person name="Camargo C.H."/>
            <person name="Sacchi C.T."/>
            <person name="Campos K.R."/>
        </authorList>
    </citation>
    <scope>NUCLEOTIDE SEQUENCE</scope>
    <source>
        <strain evidence="1">1189_21</strain>
    </source>
</reference>
<dbReference type="EMBL" id="JAPKIY010000033">
    <property type="protein sequence ID" value="MDS0899572.1"/>
    <property type="molecule type" value="Genomic_DNA"/>
</dbReference>
<dbReference type="RefSeq" id="WP_036424105.1">
    <property type="nucleotide sequence ID" value="NZ_CAXOML010000008.1"/>
</dbReference>
<proteinExistence type="predicted"/>
<evidence type="ECO:0000313" key="1">
    <source>
        <dbReference type="EMBL" id="MDS0899572.1"/>
    </source>
</evidence>
<sequence length="73" mass="8391">MSQDKNLSVFSSRKHKGQALARIDRERKMLESGSHGVQRLVLNIAVDFIEKYPSMSWEQALAAAWGYCDRTYN</sequence>
<name>A0AAE4FFX8_MORMO</name>
<protein>
    <submittedName>
        <fullName evidence="1">Uncharacterized protein</fullName>
    </submittedName>
</protein>
<dbReference type="AlphaFoldDB" id="A0AAE4FFX8"/>
<dbReference type="Proteomes" id="UP001182247">
    <property type="component" value="Unassembled WGS sequence"/>
</dbReference>
<evidence type="ECO:0000313" key="2">
    <source>
        <dbReference type="Proteomes" id="UP001182247"/>
    </source>
</evidence>